<protein>
    <submittedName>
        <fullName evidence="5">Band 7 protein</fullName>
    </submittedName>
</protein>
<dbReference type="InParanoid" id="W0RE36"/>
<dbReference type="SUPFAM" id="SSF117892">
    <property type="entry name" value="Band 7/SPFH domain"/>
    <property type="match status" value="1"/>
</dbReference>
<dbReference type="Pfam" id="PF01145">
    <property type="entry name" value="Band_7"/>
    <property type="match status" value="1"/>
</dbReference>
<dbReference type="CDD" id="cd03401">
    <property type="entry name" value="SPFH_prohibitin"/>
    <property type="match status" value="1"/>
</dbReference>
<keyword evidence="3" id="KW-0812">Transmembrane</keyword>
<comment type="subcellular location">
    <subcellularLocation>
        <location evidence="1">Membrane</location>
        <topology evidence="1">Single-pass membrane protein</topology>
    </subcellularLocation>
</comment>
<keyword evidence="3" id="KW-0472">Membrane</keyword>
<evidence type="ECO:0000256" key="1">
    <source>
        <dbReference type="ARBA" id="ARBA00004167"/>
    </source>
</evidence>
<evidence type="ECO:0000259" key="4">
    <source>
        <dbReference type="SMART" id="SM00244"/>
    </source>
</evidence>
<dbReference type="KEGG" id="gba:J421_0111"/>
<dbReference type="PANTHER" id="PTHR42911">
    <property type="entry name" value="MODULATOR OF FTSH PROTEASE HFLC"/>
    <property type="match status" value="1"/>
</dbReference>
<reference evidence="5 6" key="1">
    <citation type="journal article" date="2014" name="Genome Announc.">
        <title>Genome Sequence and Methylome of Soil Bacterium Gemmatirosa kalamazoonensis KBS708T, a Member of the Rarely Cultivated Gemmatimonadetes Phylum.</title>
        <authorList>
            <person name="Debruyn J.M."/>
            <person name="Radosevich M."/>
            <person name="Wommack K.E."/>
            <person name="Polson S.W."/>
            <person name="Hauser L.J."/>
            <person name="Fawaz M.N."/>
            <person name="Korlach J."/>
            <person name="Tsai Y.C."/>
        </authorList>
    </citation>
    <scope>NUCLEOTIDE SEQUENCE [LARGE SCALE GENOMIC DNA]</scope>
    <source>
        <strain evidence="5 6">KBS708</strain>
    </source>
</reference>
<gene>
    <name evidence="5" type="ORF">J421_0111</name>
</gene>
<dbReference type="GO" id="GO:0016020">
    <property type="term" value="C:membrane"/>
    <property type="evidence" value="ECO:0007669"/>
    <property type="project" value="UniProtKB-SubCell"/>
</dbReference>
<feature type="compositionally biased region" description="Basic and acidic residues" evidence="2">
    <location>
        <begin position="1"/>
        <end position="10"/>
    </location>
</feature>
<dbReference type="RefSeq" id="WP_025409206.1">
    <property type="nucleotide sequence ID" value="NZ_CP007128.1"/>
</dbReference>
<evidence type="ECO:0000256" key="3">
    <source>
        <dbReference type="SAM" id="Phobius"/>
    </source>
</evidence>
<evidence type="ECO:0000256" key="2">
    <source>
        <dbReference type="SAM" id="MobiDB-lite"/>
    </source>
</evidence>
<dbReference type="AlphaFoldDB" id="W0RE36"/>
<dbReference type="OrthoDB" id="9812991at2"/>
<name>W0RE36_9BACT</name>
<feature type="region of interest" description="Disordered" evidence="2">
    <location>
        <begin position="1"/>
        <end position="53"/>
    </location>
</feature>
<dbReference type="eggNOG" id="COG0330">
    <property type="taxonomic scope" value="Bacteria"/>
</dbReference>
<dbReference type="HOGENOM" id="CLU_047969_1_1_0"/>
<feature type="transmembrane region" description="Helical" evidence="3">
    <location>
        <begin position="62"/>
        <end position="83"/>
    </location>
</feature>
<sequence>MSDRTDDRSTDPLQALNDMRASLGAKLSPESDARRRRGAAFDPMGGGGGRSREEKLGAVKRGLMIVAALFAVLVLAPTAFTYINPGHVGIVIHRAGGGVDRTPLGPGIHMRNPLFTQIEEYPTYMQTLVLTKSTGEGSTNNDEINVNSVEGQPLSLDVSMSFELDPSKVPQLYQTFRTDIAAIQHNYVKQSIRQSLQEVVGQEPIADVIGPKKAEVVNRTQQGIAKRLEPYGIQVKQFTINELRAPPAVIEAINTKNVMQQQALTAQNELQKNTFQAQGDSIKAAGRAKAITAEAEAQAKANQLLSASITPTLVQYEMMKKWNGQLPQVSGGGIPMIQLPGAKP</sequence>
<evidence type="ECO:0000313" key="6">
    <source>
        <dbReference type="Proteomes" id="UP000019151"/>
    </source>
</evidence>
<proteinExistence type="predicted"/>
<dbReference type="SMART" id="SM00244">
    <property type="entry name" value="PHB"/>
    <property type="match status" value="1"/>
</dbReference>
<organism evidence="5 6">
    <name type="scientific">Gemmatirosa kalamazoonensis</name>
    <dbReference type="NCBI Taxonomy" id="861299"/>
    <lineage>
        <taxon>Bacteria</taxon>
        <taxon>Pseudomonadati</taxon>
        <taxon>Gemmatimonadota</taxon>
        <taxon>Gemmatimonadia</taxon>
        <taxon>Gemmatimonadales</taxon>
        <taxon>Gemmatimonadaceae</taxon>
        <taxon>Gemmatirosa</taxon>
    </lineage>
</organism>
<dbReference type="InterPro" id="IPR000163">
    <property type="entry name" value="Prohibitin"/>
</dbReference>
<dbReference type="Proteomes" id="UP000019151">
    <property type="component" value="Chromosome"/>
</dbReference>
<dbReference type="PANTHER" id="PTHR42911:SF1">
    <property type="entry name" value="MODULATOR OF FTSH PROTEASE HFLC"/>
    <property type="match status" value="1"/>
</dbReference>
<dbReference type="InterPro" id="IPR036013">
    <property type="entry name" value="Band_7/SPFH_dom_sf"/>
</dbReference>
<dbReference type="Gene3D" id="3.30.479.30">
    <property type="entry name" value="Band 7 domain"/>
    <property type="match status" value="1"/>
</dbReference>
<feature type="domain" description="Band 7" evidence="4">
    <location>
        <begin position="78"/>
        <end position="257"/>
    </location>
</feature>
<keyword evidence="3" id="KW-1133">Transmembrane helix</keyword>
<accession>W0RE36</accession>
<dbReference type="STRING" id="861299.J421_0111"/>
<dbReference type="InterPro" id="IPR001107">
    <property type="entry name" value="Band_7"/>
</dbReference>
<evidence type="ECO:0000313" key="5">
    <source>
        <dbReference type="EMBL" id="AHG87648.1"/>
    </source>
</evidence>
<dbReference type="EMBL" id="CP007128">
    <property type="protein sequence ID" value="AHG87648.1"/>
    <property type="molecule type" value="Genomic_DNA"/>
</dbReference>
<keyword evidence="6" id="KW-1185">Reference proteome</keyword>